<accession>A0A4R7DI73</accession>
<proteinExistence type="predicted"/>
<evidence type="ECO:0000313" key="2">
    <source>
        <dbReference type="Proteomes" id="UP000295274"/>
    </source>
</evidence>
<name>A0A4R7DI73_9FLAO</name>
<evidence type="ECO:0000313" key="1">
    <source>
        <dbReference type="EMBL" id="TDS18996.1"/>
    </source>
</evidence>
<comment type="caution">
    <text evidence="1">The sequence shown here is derived from an EMBL/GenBank/DDBJ whole genome shotgun (WGS) entry which is preliminary data.</text>
</comment>
<dbReference type="AlphaFoldDB" id="A0A4R7DI73"/>
<dbReference type="Proteomes" id="UP000295274">
    <property type="component" value="Unassembled WGS sequence"/>
</dbReference>
<dbReference type="EMBL" id="SNZW01000011">
    <property type="protein sequence ID" value="TDS18996.1"/>
    <property type="molecule type" value="Genomic_DNA"/>
</dbReference>
<reference evidence="1 2" key="1">
    <citation type="submission" date="2019-03" db="EMBL/GenBank/DDBJ databases">
        <title>Genomic Encyclopedia of Type Strains, Phase III (KMG-III): the genomes of soil and plant-associated and newly described type strains.</title>
        <authorList>
            <person name="Whitman W."/>
        </authorList>
    </citation>
    <scope>NUCLEOTIDE SEQUENCE [LARGE SCALE GENOMIC DNA]</scope>
    <source>
        <strain evidence="1 2">CECT 8455</strain>
    </source>
</reference>
<protein>
    <submittedName>
        <fullName evidence="1">Uncharacterized protein</fullName>
    </submittedName>
</protein>
<sequence length="38" mass="4576">MVFNQIVLNLLSFARYKNLYLEIYYFSGLPKFEGRIQS</sequence>
<gene>
    <name evidence="1" type="ORF">DFQ03_0709</name>
</gene>
<organism evidence="1 2">
    <name type="scientific">Maribacter caenipelagi</name>
    <dbReference type="NCBI Taxonomy" id="1447781"/>
    <lineage>
        <taxon>Bacteria</taxon>
        <taxon>Pseudomonadati</taxon>
        <taxon>Bacteroidota</taxon>
        <taxon>Flavobacteriia</taxon>
        <taxon>Flavobacteriales</taxon>
        <taxon>Flavobacteriaceae</taxon>
        <taxon>Maribacter</taxon>
    </lineage>
</organism>
<keyword evidence="2" id="KW-1185">Reference proteome</keyword>